<evidence type="ECO:0000313" key="2">
    <source>
        <dbReference type="Proteomes" id="UP000246018"/>
    </source>
</evidence>
<name>A0A2T8F7L0_9ACTN</name>
<dbReference type="Proteomes" id="UP000246018">
    <property type="component" value="Unassembled WGS sequence"/>
</dbReference>
<protein>
    <submittedName>
        <fullName evidence="1">Uncharacterized protein</fullName>
    </submittedName>
</protein>
<proteinExistence type="predicted"/>
<dbReference type="RefSeq" id="WP_116573469.1">
    <property type="nucleotide sequence ID" value="NZ_QDGZ01000007.1"/>
</dbReference>
<accession>A0A2T8F7L0</accession>
<comment type="caution">
    <text evidence="1">The sequence shown here is derived from an EMBL/GenBank/DDBJ whole genome shotgun (WGS) entry which is preliminary data.</text>
</comment>
<dbReference type="AlphaFoldDB" id="A0A2T8F7L0"/>
<sequence length="81" mass="9328">MPVQLLALALLTLVLGFGLGWLAAPRRSHELEAARAELQRRDQFLEQLRELTWEHRELAPELSTIVLDEISTHIRQHRPLG</sequence>
<reference evidence="1 2" key="1">
    <citation type="submission" date="2018-04" db="EMBL/GenBank/DDBJ databases">
        <title>Genome of Nocardioides gansuensis WSJ-1.</title>
        <authorList>
            <person name="Wu S."/>
            <person name="Wang G."/>
        </authorList>
    </citation>
    <scope>NUCLEOTIDE SEQUENCE [LARGE SCALE GENOMIC DNA]</scope>
    <source>
        <strain evidence="1 2">WSJ-1</strain>
    </source>
</reference>
<organism evidence="1 2">
    <name type="scientific">Nocardioides gansuensis</name>
    <dbReference type="NCBI Taxonomy" id="2138300"/>
    <lineage>
        <taxon>Bacteria</taxon>
        <taxon>Bacillati</taxon>
        <taxon>Actinomycetota</taxon>
        <taxon>Actinomycetes</taxon>
        <taxon>Propionibacteriales</taxon>
        <taxon>Nocardioidaceae</taxon>
        <taxon>Nocardioides</taxon>
    </lineage>
</organism>
<keyword evidence="2" id="KW-1185">Reference proteome</keyword>
<dbReference type="OrthoDB" id="3789783at2"/>
<dbReference type="EMBL" id="QDGZ01000007">
    <property type="protein sequence ID" value="PVG81704.1"/>
    <property type="molecule type" value="Genomic_DNA"/>
</dbReference>
<gene>
    <name evidence="1" type="ORF">DDE18_17120</name>
</gene>
<evidence type="ECO:0000313" key="1">
    <source>
        <dbReference type="EMBL" id="PVG81704.1"/>
    </source>
</evidence>